<dbReference type="SUPFAM" id="SSF103473">
    <property type="entry name" value="MFS general substrate transporter"/>
    <property type="match status" value="1"/>
</dbReference>
<evidence type="ECO:0000313" key="6">
    <source>
        <dbReference type="EMBL" id="MDR9898507.1"/>
    </source>
</evidence>
<dbReference type="GO" id="GO:0016829">
    <property type="term" value="F:lyase activity"/>
    <property type="evidence" value="ECO:0007669"/>
    <property type="project" value="UniProtKB-KW"/>
</dbReference>
<feature type="transmembrane region" description="Helical" evidence="5">
    <location>
        <begin position="190"/>
        <end position="209"/>
    </location>
</feature>
<gene>
    <name evidence="6" type="ORF">G7B40_028705</name>
</gene>
<feature type="transmembrane region" description="Helical" evidence="5">
    <location>
        <begin position="280"/>
        <end position="298"/>
    </location>
</feature>
<keyword evidence="5" id="KW-0472">Membrane</keyword>
<reference evidence="7" key="1">
    <citation type="journal article" date="2021" name="Science">
        <title>Hunting the eagle killer: A cyanobacterial neurotoxin causes vacuolar myelinopathy.</title>
        <authorList>
            <person name="Breinlinger S."/>
            <person name="Phillips T.J."/>
            <person name="Haram B.N."/>
            <person name="Mares J."/>
            <person name="Martinez Yerena J.A."/>
            <person name="Hrouzek P."/>
            <person name="Sobotka R."/>
            <person name="Henderson W.M."/>
            <person name="Schmieder P."/>
            <person name="Williams S.M."/>
            <person name="Lauderdale J.D."/>
            <person name="Wilde H.D."/>
            <person name="Gerrin W."/>
            <person name="Kust A."/>
            <person name="Washington J.W."/>
            <person name="Wagner C."/>
            <person name="Geier B."/>
            <person name="Liebeke M."/>
            <person name="Enke H."/>
            <person name="Niedermeyer T.H.J."/>
            <person name="Wilde S.B."/>
        </authorList>
    </citation>
    <scope>NUCLEOTIDE SEQUENCE [LARGE SCALE GENOMIC DNA]</scope>
    <source>
        <strain evidence="7">Thurmond2011</strain>
    </source>
</reference>
<accession>A0AAP5IBG2</accession>
<feature type="transmembrane region" description="Helical" evidence="5">
    <location>
        <begin position="68"/>
        <end position="87"/>
    </location>
</feature>
<comment type="caution">
    <text evidence="6">The sequence shown here is derived from an EMBL/GenBank/DDBJ whole genome shotgun (WGS) entry which is preliminary data.</text>
</comment>
<feature type="transmembrane region" description="Helical" evidence="5">
    <location>
        <begin position="385"/>
        <end position="410"/>
    </location>
</feature>
<name>A0AAP5IBG2_9CYAN</name>
<keyword evidence="2" id="KW-0042">Antenna complex</keyword>
<feature type="transmembrane region" description="Helical" evidence="5">
    <location>
        <begin position="245"/>
        <end position="268"/>
    </location>
</feature>
<dbReference type="AlphaFoldDB" id="A0AAP5IBG2"/>
<keyword evidence="3" id="KW-0605">Phycobilisome</keyword>
<proteinExistence type="inferred from homology"/>
<dbReference type="InterPro" id="IPR016024">
    <property type="entry name" value="ARM-type_fold"/>
</dbReference>
<feature type="transmembrane region" description="Helical" evidence="5">
    <location>
        <begin position="159"/>
        <end position="184"/>
    </location>
</feature>
<evidence type="ECO:0000256" key="1">
    <source>
        <dbReference type="ARBA" id="ARBA00009299"/>
    </source>
</evidence>
<dbReference type="RefSeq" id="WP_208342894.1">
    <property type="nucleotide sequence ID" value="NZ_CAWQFN010000219.1"/>
</dbReference>
<comment type="similarity">
    <text evidence="1">Belongs to the CpcE/RpcE/PecE family.</text>
</comment>
<dbReference type="CDD" id="cd06174">
    <property type="entry name" value="MFS"/>
    <property type="match status" value="1"/>
</dbReference>
<keyword evidence="4" id="KW-0456">Lyase</keyword>
<evidence type="ECO:0000256" key="3">
    <source>
        <dbReference type="ARBA" id="ARBA00022738"/>
    </source>
</evidence>
<feature type="transmembrane region" description="Helical" evidence="5">
    <location>
        <begin position="96"/>
        <end position="114"/>
    </location>
</feature>
<feature type="transmembrane region" description="Helical" evidence="5">
    <location>
        <begin position="416"/>
        <end position="436"/>
    </location>
</feature>
<dbReference type="InterPro" id="IPR011989">
    <property type="entry name" value="ARM-like"/>
</dbReference>
<dbReference type="GO" id="GO:0030089">
    <property type="term" value="C:phycobilisome"/>
    <property type="evidence" value="ECO:0007669"/>
    <property type="project" value="UniProtKB-KW"/>
</dbReference>
<organism evidence="6 7">
    <name type="scientific">Aetokthonos hydrillicola Thurmond2011</name>
    <dbReference type="NCBI Taxonomy" id="2712845"/>
    <lineage>
        <taxon>Bacteria</taxon>
        <taxon>Bacillati</taxon>
        <taxon>Cyanobacteriota</taxon>
        <taxon>Cyanophyceae</taxon>
        <taxon>Nostocales</taxon>
        <taxon>Hapalosiphonaceae</taxon>
        <taxon>Aetokthonos</taxon>
    </lineage>
</organism>
<feature type="transmembrane region" description="Helical" evidence="5">
    <location>
        <begin position="310"/>
        <end position="333"/>
    </location>
</feature>
<evidence type="ECO:0000313" key="7">
    <source>
        <dbReference type="Proteomes" id="UP000667802"/>
    </source>
</evidence>
<sequence>MELKKHWSTGNRGTLSRLLQWVNLRPEESDRTLLMFAFYTFTSIGLRWSEDSTVALFLDQYGAKFLPLIYIANAVIGALLVFLYSWLQKVLPLRQVIVAIAPAMFVPLVLLSWGTQVSQWTVITIFLLRLWVDAFYVVNDLNTSIVANQLFNIREIKRAYPLISSGMLLADIISGFSLPILVQFVGLNKVIMPISSVFIALGAIILWHLSNDYKQVFPNAPHKKISQVQHLQPRRQLLNPLLKHYALLLFVFFAFLQVLGVLIDFQYLTKLETNFNDKDIASFLGLFGGIAGVCELGMQWMISSRVLERFGVFVTITALPASVFILLALTTPLLGLFSTNQLQGLLWGLVILKFLDELLRYTFVASSRPLLFHPIPEKIRSYVQTLSGGVAEAIGAGIAGAVILVTLWFFRPFPNFLLLIETAILGLICTGIVWLIQTRYVNLLVLSAGQGKLNAKEVDLRAFKQAVIKTLGEKGNEAEQRSSIQMLAEIDPKGVGEFLAPLLIKLPPSLQQTSLEVMLTKGANPAYFPEVRTLLEQQQFTLTPEVFALAIRYIWLFEQNPDLGQLEKYLKQPQNSLIRATAAALLLRRGTPMQSSGAMQILRRMLTHKQERERVNAVKALTDAVYLQALRIHIPNLLQDESLRVRCAVLEMIGANHLEEYYSALIRGLYYKSTRMTAMGVLAGLENEILPRLTKLATNIYKPQVVRMYAWRTIGQIPTLEAIDTLWFNLESFRGTTRDHILRTLLQKRQYEEVTSLVDQLHSKVEALIKQEFYFLSEIYAAYTELQAENYQSGERFNIVCQLLQRALLEVEIDVKERFLLLLKLLYPQDKIQAAALNLRSQSGVNLARGLEILEHTVNLQSKSVLLNILDQRPPREKLQKLIEKGIAKYQPLRIGDRTRNLVKQRESLSDWGIACCFHFAQVAHIRLPSEQILATLRHPTGFVREAAISYLSVASPNVLQQLLPQLQNDPHPLIVRQVRELIGKC</sequence>
<dbReference type="Gene3D" id="1.25.10.10">
    <property type="entry name" value="Leucine-rich Repeat Variant"/>
    <property type="match status" value="1"/>
</dbReference>
<dbReference type="EMBL" id="JAALHA020000018">
    <property type="protein sequence ID" value="MDR9898507.1"/>
    <property type="molecule type" value="Genomic_DNA"/>
</dbReference>
<keyword evidence="7" id="KW-1185">Reference proteome</keyword>
<evidence type="ECO:0000256" key="2">
    <source>
        <dbReference type="ARBA" id="ARBA00022549"/>
    </source>
</evidence>
<evidence type="ECO:0000256" key="4">
    <source>
        <dbReference type="ARBA" id="ARBA00023239"/>
    </source>
</evidence>
<dbReference type="Proteomes" id="UP000667802">
    <property type="component" value="Unassembled WGS sequence"/>
</dbReference>
<keyword evidence="5" id="KW-1133">Transmembrane helix</keyword>
<evidence type="ECO:0000256" key="5">
    <source>
        <dbReference type="SAM" id="Phobius"/>
    </source>
</evidence>
<feature type="transmembrane region" description="Helical" evidence="5">
    <location>
        <begin position="120"/>
        <end position="138"/>
    </location>
</feature>
<dbReference type="SUPFAM" id="SSF48371">
    <property type="entry name" value="ARM repeat"/>
    <property type="match status" value="1"/>
</dbReference>
<dbReference type="InterPro" id="IPR036259">
    <property type="entry name" value="MFS_trans_sf"/>
</dbReference>
<keyword evidence="5" id="KW-0812">Transmembrane</keyword>
<protein>
    <submittedName>
        <fullName evidence="6">MFS transporter</fullName>
    </submittedName>
</protein>